<protein>
    <recommendedName>
        <fullName evidence="1">BLUF domain-containing protein</fullName>
    </recommendedName>
</protein>
<sequence length="140" mass="16181">MPMLYELIYRSTASSGLSEKDFNDILSTARSFNEANHITGCLLFHGGQFLQILEGEFQVLLDLFDRIKHDPRHYDVLLLHMKESEYRIYPNWTMAFKTLDDKNLKDHSGVTEFTEIDSEKKESTIAKSLFTALSSQIVKD</sequence>
<dbReference type="InterPro" id="IPR036046">
    <property type="entry name" value="Acylphosphatase-like_dom_sf"/>
</dbReference>
<dbReference type="SMART" id="SM01034">
    <property type="entry name" value="BLUF"/>
    <property type="match status" value="1"/>
</dbReference>
<dbReference type="SUPFAM" id="SSF54975">
    <property type="entry name" value="Acylphosphatase/BLUF domain-like"/>
    <property type="match status" value="1"/>
</dbReference>
<dbReference type="InterPro" id="IPR007024">
    <property type="entry name" value="BLUF_domain"/>
</dbReference>
<gene>
    <name evidence="2" type="ORF">GCM10011340_12590</name>
</gene>
<dbReference type="Proteomes" id="UP000658258">
    <property type="component" value="Unassembled WGS sequence"/>
</dbReference>
<evidence type="ECO:0000313" key="3">
    <source>
        <dbReference type="Proteomes" id="UP000658258"/>
    </source>
</evidence>
<dbReference type="PROSITE" id="PS50925">
    <property type="entry name" value="BLUF"/>
    <property type="match status" value="1"/>
</dbReference>
<dbReference type="Pfam" id="PF04940">
    <property type="entry name" value="BLUF"/>
    <property type="match status" value="1"/>
</dbReference>
<name>A0ABQ3I6F5_9BACT</name>
<keyword evidence="3" id="KW-1185">Reference proteome</keyword>
<accession>A0ABQ3I6F5</accession>
<dbReference type="RefSeq" id="WP_189629382.1">
    <property type="nucleotide sequence ID" value="NZ_BNAG01000002.1"/>
</dbReference>
<proteinExistence type="predicted"/>
<evidence type="ECO:0000259" key="1">
    <source>
        <dbReference type="PROSITE" id="PS50925"/>
    </source>
</evidence>
<dbReference type="Gene3D" id="3.30.70.100">
    <property type="match status" value="1"/>
</dbReference>
<organism evidence="2 3">
    <name type="scientific">Roseivirga thermotolerans</name>
    <dbReference type="NCBI Taxonomy" id="1758176"/>
    <lineage>
        <taxon>Bacteria</taxon>
        <taxon>Pseudomonadati</taxon>
        <taxon>Bacteroidota</taxon>
        <taxon>Cytophagia</taxon>
        <taxon>Cytophagales</taxon>
        <taxon>Roseivirgaceae</taxon>
        <taxon>Roseivirga</taxon>
    </lineage>
</organism>
<dbReference type="EMBL" id="BNAG01000002">
    <property type="protein sequence ID" value="GHE59403.1"/>
    <property type="molecule type" value="Genomic_DNA"/>
</dbReference>
<reference evidence="3" key="1">
    <citation type="journal article" date="2019" name="Int. J. Syst. Evol. Microbiol.">
        <title>The Global Catalogue of Microorganisms (GCM) 10K type strain sequencing project: providing services to taxonomists for standard genome sequencing and annotation.</title>
        <authorList>
            <consortium name="The Broad Institute Genomics Platform"/>
            <consortium name="The Broad Institute Genome Sequencing Center for Infectious Disease"/>
            <person name="Wu L."/>
            <person name="Ma J."/>
        </authorList>
    </citation>
    <scope>NUCLEOTIDE SEQUENCE [LARGE SCALE GENOMIC DNA]</scope>
    <source>
        <strain evidence="3">CGMCC 1.15111</strain>
    </source>
</reference>
<comment type="caution">
    <text evidence="2">The sequence shown here is derived from an EMBL/GenBank/DDBJ whole genome shotgun (WGS) entry which is preliminary data.</text>
</comment>
<feature type="domain" description="BLUF" evidence="1">
    <location>
        <begin position="4"/>
        <end position="95"/>
    </location>
</feature>
<evidence type="ECO:0000313" key="2">
    <source>
        <dbReference type="EMBL" id="GHE59403.1"/>
    </source>
</evidence>